<evidence type="ECO:0000313" key="3">
    <source>
        <dbReference type="Proteomes" id="UP000717515"/>
    </source>
</evidence>
<dbReference type="Gene3D" id="1.10.1410.10">
    <property type="match status" value="1"/>
</dbReference>
<dbReference type="SUPFAM" id="SSF81301">
    <property type="entry name" value="Nucleotidyltransferase"/>
    <property type="match status" value="1"/>
</dbReference>
<reference evidence="2" key="1">
    <citation type="submission" date="2021-07" db="EMBL/GenBank/DDBJ databases">
        <title>Draft genome of Mortierella alpina, strain LL118, isolated from an aspen leaf litter sample.</title>
        <authorList>
            <person name="Yang S."/>
            <person name="Vinatzer B.A."/>
        </authorList>
    </citation>
    <scope>NUCLEOTIDE SEQUENCE</scope>
    <source>
        <strain evidence="2">LL118</strain>
    </source>
</reference>
<dbReference type="PANTHER" id="PTHR12271">
    <property type="entry name" value="POLY A POLYMERASE CID PAP -RELATED"/>
    <property type="match status" value="1"/>
</dbReference>
<dbReference type="InterPro" id="IPR054708">
    <property type="entry name" value="MTPAP-like_central"/>
</dbReference>
<dbReference type="EMBL" id="JAIFTL010000233">
    <property type="protein sequence ID" value="KAG9321070.1"/>
    <property type="molecule type" value="Genomic_DNA"/>
</dbReference>
<dbReference type="CDD" id="cd05402">
    <property type="entry name" value="NT_PAP_TUTase"/>
    <property type="match status" value="1"/>
</dbReference>
<dbReference type="PANTHER" id="PTHR12271:SF40">
    <property type="entry name" value="POLY(A) RNA POLYMERASE GLD2"/>
    <property type="match status" value="1"/>
</dbReference>
<proteinExistence type="predicted"/>
<gene>
    <name evidence="2" type="ORF">KVV02_005037</name>
</gene>
<sequence>MANDFFEFVYDCILFEYAGFGPVKATAVYLADLVRTFAYIARLYALSPTEFTVHQDVFHRYMGLHSYTHLLEDDRPKIHRLFPAETTIYYGRDPYLSISALPQGHREKFLWRYARQVPAKYQDDIALLIQKLRRDVWLSHGRKGKGNVKIYRRAHNEAKINRQLGIPKVEKNAIPIQVRVGFARVGFTTAQSDGAVSTPESRLRILDDMVLNDHENRMQGINRLMTALQKATASTPARASQISQFISTLQSFLRSEFRIPGLQLHITGSYANGLCALTSDVDVTLTGPTQGIDVRQLAQKLPRQSYEKILTIADARVPIVTFWYRQCDISCDISIDQKLSIRNSKLVKTYEAIDPRVQTVWFSLKHLAKSYGILSAKDGFLSSYALTMMLITFLQTRNPPVLPRLQQLLLPPEWVDGTDCSFDTNWRLQVEKAQRNKDTAGDLLVGLLRYFGHQFDYSTMEVNPRLGQFRPQAAAAAAATGRGNTSRAGVKRGGFWVMDPFLVDRNVAGMCRGPNVQAIKRAFQTAHQTVIENGARALGVKEV</sequence>
<organism evidence="2 3">
    <name type="scientific">Mortierella alpina</name>
    <name type="common">Oleaginous fungus</name>
    <name type="synonym">Mortierella renispora</name>
    <dbReference type="NCBI Taxonomy" id="64518"/>
    <lineage>
        <taxon>Eukaryota</taxon>
        <taxon>Fungi</taxon>
        <taxon>Fungi incertae sedis</taxon>
        <taxon>Mucoromycota</taxon>
        <taxon>Mortierellomycotina</taxon>
        <taxon>Mortierellomycetes</taxon>
        <taxon>Mortierellales</taxon>
        <taxon>Mortierellaceae</taxon>
        <taxon>Mortierella</taxon>
    </lineage>
</organism>
<dbReference type="Gene3D" id="3.30.460.10">
    <property type="entry name" value="Beta Polymerase, domain 2"/>
    <property type="match status" value="1"/>
</dbReference>
<comment type="caution">
    <text evidence="2">The sequence shown here is derived from an EMBL/GenBank/DDBJ whole genome shotgun (WGS) entry which is preliminary data.</text>
</comment>
<dbReference type="AlphaFoldDB" id="A0A9P8D068"/>
<evidence type="ECO:0000259" key="1">
    <source>
        <dbReference type="Pfam" id="PF22600"/>
    </source>
</evidence>
<accession>A0A9P8D068</accession>
<dbReference type="SUPFAM" id="SSF81631">
    <property type="entry name" value="PAP/OAS1 substrate-binding domain"/>
    <property type="match status" value="1"/>
</dbReference>
<dbReference type="GO" id="GO:0016779">
    <property type="term" value="F:nucleotidyltransferase activity"/>
    <property type="evidence" value="ECO:0007669"/>
    <property type="project" value="UniProtKB-ARBA"/>
</dbReference>
<evidence type="ECO:0000313" key="2">
    <source>
        <dbReference type="EMBL" id="KAG9321070.1"/>
    </source>
</evidence>
<feature type="domain" description="Poly(A) RNA polymerase mitochondrial-like central palm" evidence="1">
    <location>
        <begin position="222"/>
        <end position="351"/>
    </location>
</feature>
<dbReference type="Pfam" id="PF22600">
    <property type="entry name" value="MTPAP-like_central"/>
    <property type="match status" value="1"/>
</dbReference>
<name>A0A9P8D068_MORAP</name>
<dbReference type="InterPro" id="IPR043519">
    <property type="entry name" value="NT_sf"/>
</dbReference>
<dbReference type="Proteomes" id="UP000717515">
    <property type="component" value="Unassembled WGS sequence"/>
</dbReference>
<protein>
    <recommendedName>
        <fullName evidence="1">Poly(A) RNA polymerase mitochondrial-like central palm domain-containing protein</fullName>
    </recommendedName>
</protein>
<dbReference type="GO" id="GO:0010605">
    <property type="term" value="P:negative regulation of macromolecule metabolic process"/>
    <property type="evidence" value="ECO:0007669"/>
    <property type="project" value="UniProtKB-ARBA"/>
</dbReference>
<dbReference type="GO" id="GO:0031123">
    <property type="term" value="P:RNA 3'-end processing"/>
    <property type="evidence" value="ECO:0007669"/>
    <property type="project" value="TreeGrafter"/>
</dbReference>